<proteinExistence type="predicted"/>
<accession>A0A0G0QWW4</accession>
<gene>
    <name evidence="4" type="ORF">UT34_C0001G0157</name>
</gene>
<dbReference type="InterPro" id="IPR008979">
    <property type="entry name" value="Galactose-bd-like_sf"/>
</dbReference>
<dbReference type="InterPro" id="IPR002509">
    <property type="entry name" value="NODB_dom"/>
</dbReference>
<dbReference type="Gene3D" id="2.60.120.260">
    <property type="entry name" value="Galactose-binding domain-like"/>
    <property type="match status" value="3"/>
</dbReference>
<dbReference type="EMBL" id="LBWK01000001">
    <property type="protein sequence ID" value="KKR06117.1"/>
    <property type="molecule type" value="Genomic_DNA"/>
</dbReference>
<dbReference type="PATRIC" id="fig|1619100.3.peg.158"/>
<dbReference type="AlphaFoldDB" id="A0A0G0QWW4"/>
<organism evidence="4 5">
    <name type="scientific">candidate division WS6 bacterium GW2011_GWF2_39_15</name>
    <dbReference type="NCBI Taxonomy" id="1619100"/>
    <lineage>
        <taxon>Bacteria</taxon>
        <taxon>Candidatus Dojkabacteria</taxon>
    </lineage>
</organism>
<evidence type="ECO:0000313" key="5">
    <source>
        <dbReference type="Proteomes" id="UP000034799"/>
    </source>
</evidence>
<feature type="domain" description="NodB homology" evidence="3">
    <location>
        <begin position="939"/>
        <end position="1154"/>
    </location>
</feature>
<dbReference type="PANTHER" id="PTHR34216">
    <property type="match status" value="1"/>
</dbReference>
<dbReference type="GO" id="GO:0005576">
    <property type="term" value="C:extracellular region"/>
    <property type="evidence" value="ECO:0007669"/>
    <property type="project" value="UniProtKB-SubCell"/>
</dbReference>
<name>A0A0G0QWW4_9BACT</name>
<dbReference type="PROSITE" id="PS51677">
    <property type="entry name" value="NODB"/>
    <property type="match status" value="2"/>
</dbReference>
<dbReference type="PANTHER" id="PTHR34216:SF3">
    <property type="entry name" value="POLY-BETA-1,6-N-ACETYL-D-GLUCOSAMINE N-DEACETYLASE"/>
    <property type="match status" value="1"/>
</dbReference>
<reference evidence="4 5" key="1">
    <citation type="journal article" date="2015" name="Nature">
        <title>rRNA introns, odd ribosomes, and small enigmatic genomes across a large radiation of phyla.</title>
        <authorList>
            <person name="Brown C.T."/>
            <person name="Hug L.A."/>
            <person name="Thomas B.C."/>
            <person name="Sharon I."/>
            <person name="Castelle C.J."/>
            <person name="Singh A."/>
            <person name="Wilkins M.J."/>
            <person name="Williams K.H."/>
            <person name="Banfield J.F."/>
        </authorList>
    </citation>
    <scope>NUCLEOTIDE SEQUENCE [LARGE SCALE GENOMIC DNA]</scope>
</reference>
<dbReference type="Gene3D" id="2.60.40.10">
    <property type="entry name" value="Immunoglobulins"/>
    <property type="match status" value="2"/>
</dbReference>
<comment type="caution">
    <text evidence="4">The sequence shown here is derived from an EMBL/GenBank/DDBJ whole genome shotgun (WGS) entry which is preliminary data.</text>
</comment>
<dbReference type="InterPro" id="IPR011330">
    <property type="entry name" value="Glyco_hydro/deAcase_b/a-brl"/>
</dbReference>
<dbReference type="InterPro" id="IPR051398">
    <property type="entry name" value="Polysacch_Deacetylase"/>
</dbReference>
<dbReference type="Proteomes" id="UP000034799">
    <property type="component" value="Unassembled WGS sequence"/>
</dbReference>
<dbReference type="STRING" id="1619100.UT34_C0001G0157"/>
<evidence type="ECO:0000256" key="2">
    <source>
        <dbReference type="ARBA" id="ARBA00022729"/>
    </source>
</evidence>
<dbReference type="InterPro" id="IPR013783">
    <property type="entry name" value="Ig-like_fold"/>
</dbReference>
<evidence type="ECO:0000313" key="4">
    <source>
        <dbReference type="EMBL" id="KKR06117.1"/>
    </source>
</evidence>
<dbReference type="Gene3D" id="3.20.20.370">
    <property type="entry name" value="Glycoside hydrolase/deacetylase"/>
    <property type="match status" value="2"/>
</dbReference>
<feature type="domain" description="NodB homology" evidence="3">
    <location>
        <begin position="455"/>
        <end position="660"/>
    </location>
</feature>
<dbReference type="CDD" id="cd10970">
    <property type="entry name" value="CE4_DAC_u1_6s"/>
    <property type="match status" value="2"/>
</dbReference>
<dbReference type="SUPFAM" id="SSF49785">
    <property type="entry name" value="Galactose-binding domain-like"/>
    <property type="match status" value="1"/>
</dbReference>
<keyword evidence="2" id="KW-0732">Signal</keyword>
<dbReference type="GO" id="GO:0005975">
    <property type="term" value="P:carbohydrate metabolic process"/>
    <property type="evidence" value="ECO:0007669"/>
    <property type="project" value="InterPro"/>
</dbReference>
<dbReference type="Pfam" id="PF17957">
    <property type="entry name" value="Big_7"/>
    <property type="match status" value="2"/>
</dbReference>
<evidence type="ECO:0000259" key="3">
    <source>
        <dbReference type="PROSITE" id="PS51677"/>
    </source>
</evidence>
<evidence type="ECO:0000256" key="1">
    <source>
        <dbReference type="ARBA" id="ARBA00004613"/>
    </source>
</evidence>
<sequence length="1154" mass="124936">MKNRFSRIVFYLLWLPLIPLFLAYFSTATKIQAVGPNLISNASVESLSGSLPNVPEGWVNNAWGSNTSTFSYLNSAQQGLKSISVNVSNYASGDAKWYFNPVVVKPNTKYTYSDYYKSSVNTEIMAQFTYTGGSVGYKWLKTAVASASVWKLATVDFTTPANISKVTIFHLINKNGTLTTDNFMLAETNGAVTPVPLSISITAPANNATVSGTIQLTSNVAGSNIRGVQYKINGVNIGSEVTIAPYNLSFNTASKTDGTYSLTAVLSNTAGGSTVSNPVTINIQNTVTPPPPVSSNLIPNPSLETVRPRNANLPLSWNKEKFGTHNATFSYLRTGHTGGRSLKIQLTSYTSGSSDWYFTPVTVTGSTHYKFSSYYQTNVITEANAAVTMQDGSIEYLYLGIQVPSAAWNKFEVEFITPANAKKISIYLAISDVGYIISDDYSLEVVSAPAPLARPLATLTFDDSYDSFYDYAYPLFKKYDAEGTIYITSQDLGLPGFMTKQQYIELADYGFEMGSHTVTHPDLTQISLAQAEEELKNSKTALENYLGVPVSSFASPYGLYNQSVLSLIDKYYDSHRSTDVGFNTKNGTNRLNLRAQSVVSTTPISTVLEWIDQAIADKTWLMIVYHDVKPDDGSGLAWTTTPQDLEAVLKKLHDNGVPIVTTAQALQEVTGVTPPPPPVPALGVNIVAPISNQTVAGNVSITSSVTGSNIQSVQYKLDGNNIGGTLTASPFLLNWNSTSVVNGNHSLTAVVTNSLGETSTSTPVVINVDNTVTPPPSSINLIANPSVETVSGSSSNLPDKWSTEKGGTNNAIFTYITGGHTGNKAVKVESTSFTNGSANFHFNPVTVTGGKEYEFKAFYKASDYIELDAYITYSNGTDEYMYLTTLPQSTSWTGYTHYLKMPANAATITIYLSLTSAGYLITDDYSLVQLANPVAFNRGIVTLTFDDGLASQYQQAKTILESAGMKGTFYIQTGTIGTAGRMTGAQILAMKNAGHEIGSHTINHPHLTSLPLSTVDTELSQSRTTLNGILGFNVTAFATPYGEYNDEVISRIKNLYTSHRSVDTGFNSKDRFDPYNIRVQNVNLNTPVATVNSWIDQAIAQKEWLVLVYHDIAVGGDAFSTTPANLTSEVNYIKQTGITVKTIEQALTELKSQI</sequence>
<dbReference type="SUPFAM" id="SSF88713">
    <property type="entry name" value="Glycoside hydrolase/deacetylase"/>
    <property type="match status" value="2"/>
</dbReference>
<protein>
    <submittedName>
        <fullName evidence="4">Polysaccharide deacetylase</fullName>
    </submittedName>
</protein>
<comment type="subcellular location">
    <subcellularLocation>
        <location evidence="1">Secreted</location>
    </subcellularLocation>
</comment>
<dbReference type="GO" id="GO:0016810">
    <property type="term" value="F:hydrolase activity, acting on carbon-nitrogen (but not peptide) bonds"/>
    <property type="evidence" value="ECO:0007669"/>
    <property type="project" value="InterPro"/>
</dbReference>
<dbReference type="Pfam" id="PF01522">
    <property type="entry name" value="Polysacc_deac_1"/>
    <property type="match status" value="2"/>
</dbReference>